<evidence type="ECO:0000259" key="2">
    <source>
        <dbReference type="Pfam" id="PF13598"/>
    </source>
</evidence>
<evidence type="ECO:0000313" key="3">
    <source>
        <dbReference type="EMBL" id="MBB5015611.1"/>
    </source>
</evidence>
<feature type="domain" description="DUF4139" evidence="2">
    <location>
        <begin position="186"/>
        <end position="479"/>
    </location>
</feature>
<organism evidence="3 4">
    <name type="scientific">Rehaibacterium terrae</name>
    <dbReference type="NCBI Taxonomy" id="1341696"/>
    <lineage>
        <taxon>Bacteria</taxon>
        <taxon>Pseudomonadati</taxon>
        <taxon>Pseudomonadota</taxon>
        <taxon>Gammaproteobacteria</taxon>
        <taxon>Lysobacterales</taxon>
        <taxon>Lysobacteraceae</taxon>
        <taxon>Rehaibacterium</taxon>
    </lineage>
</organism>
<dbReference type="Pfam" id="PF13598">
    <property type="entry name" value="DUF4139"/>
    <property type="match status" value="1"/>
</dbReference>
<dbReference type="PANTHER" id="PTHR38075:SF1">
    <property type="entry name" value="DUF4139 DOMAIN-CONTAINING PROTEIN"/>
    <property type="match status" value="1"/>
</dbReference>
<dbReference type="Proteomes" id="UP000519004">
    <property type="component" value="Unassembled WGS sequence"/>
</dbReference>
<accession>A0A7W7Y022</accession>
<evidence type="ECO:0000313" key="4">
    <source>
        <dbReference type="Proteomes" id="UP000519004"/>
    </source>
</evidence>
<reference evidence="3 4" key="1">
    <citation type="submission" date="2020-08" db="EMBL/GenBank/DDBJ databases">
        <title>Genomic Encyclopedia of Type Strains, Phase IV (KMG-IV): sequencing the most valuable type-strain genomes for metagenomic binning, comparative biology and taxonomic classification.</title>
        <authorList>
            <person name="Goeker M."/>
        </authorList>
    </citation>
    <scope>NUCLEOTIDE SEQUENCE [LARGE SCALE GENOMIC DNA]</scope>
    <source>
        <strain evidence="3 4">DSM 25897</strain>
    </source>
</reference>
<evidence type="ECO:0000256" key="1">
    <source>
        <dbReference type="SAM" id="SignalP"/>
    </source>
</evidence>
<name>A0A7W7Y022_9GAMM</name>
<feature type="chain" id="PRO_5031238635" description="DUF4139 domain-containing protein" evidence="1">
    <location>
        <begin position="20"/>
        <end position="486"/>
    </location>
</feature>
<protein>
    <recommendedName>
        <fullName evidence="2">DUF4139 domain-containing protein</fullName>
    </recommendedName>
</protein>
<sequence length="486" mass="51896">MQRALVTALLAALATPALATREGGASLTIYSGDYDAVVQSAGGFAPGHALVRERHRFELAAGANQVRVGGLPQAIDAAGVVFRALGDAQVGSQRFDFALAGQDELLRRAIGRTIRVEQAVGGERLRHAGVLLAAGAGLTLALPDGRVKVLSDYASFELDELPAGLSAKPTLRWDVQAPRAGSQRFDLDYPTGGLAWRAEYLVTLASGRDCRLHLAAAAQIANRSGASFSGAQITLVAGQPNRVAAPPAPKAMRGEAMMMVADALPTPEASGEYHAWRLPGTTDLPDASLQRVPLMADARGVACERRYETRAGFGGWQPPTPIVEPGFGVSGRQPVLATLAFDNRKAAGLGQPLPAGRVRVFEHDGALLGEALLAHTPANAKVELELGTVFDLDAERRREDFRLDRAARSMTERISLTLRNAKPQAATVRVVESLPRWSEWEIVEASGKWDKRDAQSIAFEVAVPAGGETTVSYTVRYRWAPDVRIP</sequence>
<proteinExistence type="predicted"/>
<comment type="caution">
    <text evidence="3">The sequence shown here is derived from an EMBL/GenBank/DDBJ whole genome shotgun (WGS) entry which is preliminary data.</text>
</comment>
<dbReference type="EMBL" id="JACHHX010000009">
    <property type="protein sequence ID" value="MBB5015611.1"/>
    <property type="molecule type" value="Genomic_DNA"/>
</dbReference>
<keyword evidence="4" id="KW-1185">Reference proteome</keyword>
<feature type="signal peptide" evidence="1">
    <location>
        <begin position="1"/>
        <end position="19"/>
    </location>
</feature>
<gene>
    <name evidence="3" type="ORF">HNQ58_001515</name>
</gene>
<dbReference type="InterPro" id="IPR037291">
    <property type="entry name" value="DUF4139"/>
</dbReference>
<dbReference type="PANTHER" id="PTHR38075">
    <property type="entry name" value="DUF4139 DOMAIN-CONTAINING PROTEIN"/>
    <property type="match status" value="1"/>
</dbReference>
<dbReference type="AlphaFoldDB" id="A0A7W7Y022"/>
<dbReference type="RefSeq" id="WP_183948294.1">
    <property type="nucleotide sequence ID" value="NZ_JACHHX010000009.1"/>
</dbReference>
<keyword evidence="1" id="KW-0732">Signal</keyword>